<dbReference type="AlphaFoldDB" id="A0A6C6YZW1"/>
<dbReference type="EMBL" id="CP000886">
    <property type="protein sequence ID" value="ABX66516.1"/>
    <property type="molecule type" value="Genomic_DNA"/>
</dbReference>
<name>A0A6C6YZW1_SALPB</name>
<dbReference type="KEGG" id="spq:SPAB_01097"/>
<protein>
    <submittedName>
        <fullName evidence="1">Uncharacterized protein</fullName>
    </submittedName>
</protein>
<gene>
    <name evidence="1" type="ordered locus">SPAB_01097</name>
</gene>
<evidence type="ECO:0000313" key="2">
    <source>
        <dbReference type="Proteomes" id="UP000008556"/>
    </source>
</evidence>
<accession>A0A6C6YZW1</accession>
<proteinExistence type="predicted"/>
<sequence>MRRNVFAFRRVSWRRRDYRRQISGDGDGARGTIRS</sequence>
<reference evidence="1 2" key="1">
    <citation type="submission" date="2007-11" db="EMBL/GenBank/DDBJ databases">
        <authorList>
            <consortium name="The Salmonella enterica serovar Paratyphi B Genome Sequencing Project"/>
            <person name="McClelland M."/>
            <person name="Sanderson E.K."/>
            <person name="Porwollik S."/>
            <person name="Spieth J."/>
            <person name="Clifton W.S."/>
            <person name="Fulton R."/>
            <person name="Cordes M."/>
            <person name="Wollam A."/>
            <person name="Shah N."/>
            <person name="Pepin K."/>
            <person name="Bhonagiri V."/>
            <person name="Nash W."/>
            <person name="Johnson M."/>
            <person name="Thiruvilangam P."/>
            <person name="Wilson R."/>
        </authorList>
    </citation>
    <scope>NUCLEOTIDE SEQUENCE [LARGE SCALE GENOMIC DNA]</scope>
    <source>
        <strain evidence="2">ATCC BAA-1250 / SPB7</strain>
    </source>
</reference>
<dbReference type="Proteomes" id="UP000008556">
    <property type="component" value="Chromosome"/>
</dbReference>
<organism evidence="1 2">
    <name type="scientific">Salmonella paratyphi B (strain ATCC BAA-1250 / SPB7)</name>
    <dbReference type="NCBI Taxonomy" id="1016998"/>
    <lineage>
        <taxon>Bacteria</taxon>
        <taxon>Pseudomonadati</taxon>
        <taxon>Pseudomonadota</taxon>
        <taxon>Gammaproteobacteria</taxon>
        <taxon>Enterobacterales</taxon>
        <taxon>Enterobacteriaceae</taxon>
        <taxon>Salmonella</taxon>
    </lineage>
</organism>
<evidence type="ECO:0000313" key="1">
    <source>
        <dbReference type="EMBL" id="ABX66516.1"/>
    </source>
</evidence>